<dbReference type="STRING" id="742823.HMPREF9465_02262"/>
<dbReference type="PATRIC" id="fig|742823.3.peg.2266"/>
<dbReference type="RefSeq" id="WP_005437161.1">
    <property type="nucleotide sequence ID" value="NZ_JH815521.1"/>
</dbReference>
<organism evidence="2 3">
    <name type="scientific">Sutterella wadsworthensis 2_1_59BFAA</name>
    <dbReference type="NCBI Taxonomy" id="742823"/>
    <lineage>
        <taxon>Bacteria</taxon>
        <taxon>Pseudomonadati</taxon>
        <taxon>Pseudomonadota</taxon>
        <taxon>Betaproteobacteria</taxon>
        <taxon>Burkholderiales</taxon>
        <taxon>Sutterellaceae</taxon>
        <taxon>Sutterella</taxon>
    </lineage>
</organism>
<keyword evidence="1" id="KW-0472">Membrane</keyword>
<gene>
    <name evidence="2" type="ORF">HMPREF9465_02262</name>
</gene>
<reference evidence="2 3" key="1">
    <citation type="submission" date="2012-05" db="EMBL/GenBank/DDBJ databases">
        <title>The Genome Sequence of Sutterella wadsworthensis 2_1_59BFAA.</title>
        <authorList>
            <consortium name="The Broad Institute Genome Sequencing Platform"/>
            <person name="Earl A."/>
            <person name="Ward D."/>
            <person name="Feldgarden M."/>
            <person name="Gevers D."/>
            <person name="Daigneault M."/>
            <person name="Strauss J."/>
            <person name="Allen-Vercoe E."/>
            <person name="Walker B."/>
            <person name="Young S.K."/>
            <person name="Zeng Q."/>
            <person name="Gargeya S."/>
            <person name="Fitzgerald M."/>
            <person name="Haas B."/>
            <person name="Abouelleil A."/>
            <person name="Alvarado L."/>
            <person name="Arachchi H.M."/>
            <person name="Berlin A.M."/>
            <person name="Chapman S.B."/>
            <person name="Goldberg J."/>
            <person name="Griggs A."/>
            <person name="Gujja S."/>
            <person name="Hansen M."/>
            <person name="Howarth C."/>
            <person name="Imamovic A."/>
            <person name="Larimer J."/>
            <person name="McCowen C."/>
            <person name="Montmayeur A."/>
            <person name="Murphy C."/>
            <person name="Neiman D."/>
            <person name="Pearson M."/>
            <person name="Priest M."/>
            <person name="Roberts A."/>
            <person name="Saif S."/>
            <person name="Shea T."/>
            <person name="Sisk P."/>
            <person name="Sykes S."/>
            <person name="Wortman J."/>
            <person name="Nusbaum C."/>
            <person name="Birren B."/>
        </authorList>
    </citation>
    <scope>NUCLEOTIDE SEQUENCE [LARGE SCALE GENOMIC DNA]</scope>
    <source>
        <strain evidence="2 3">2_1_59BFAA</strain>
    </source>
</reference>
<protein>
    <submittedName>
        <fullName evidence="2">Uncharacterized protein</fullName>
    </submittedName>
</protein>
<keyword evidence="1" id="KW-0812">Transmembrane</keyword>
<comment type="caution">
    <text evidence="2">The sequence shown here is derived from an EMBL/GenBank/DDBJ whole genome shotgun (WGS) entry which is preliminary data.</text>
</comment>
<feature type="transmembrane region" description="Helical" evidence="1">
    <location>
        <begin position="21"/>
        <end position="43"/>
    </location>
</feature>
<dbReference type="EMBL" id="ADMG01000055">
    <property type="protein sequence ID" value="EKB30132.1"/>
    <property type="molecule type" value="Genomic_DNA"/>
</dbReference>
<keyword evidence="3" id="KW-1185">Reference proteome</keyword>
<evidence type="ECO:0000256" key="1">
    <source>
        <dbReference type="SAM" id="Phobius"/>
    </source>
</evidence>
<sequence length="78" mass="8607">MHEKILIPPAVHDEPHFAKKTLVLAVLLSATSMFATAASVNVVTGQTYLDDVDVKAPDTFTNLKVVQNRHDTQVKMTF</sequence>
<keyword evidence="1" id="KW-1133">Transmembrane helix</keyword>
<name>K1JQZ1_9BURK</name>
<dbReference type="Proteomes" id="UP000005835">
    <property type="component" value="Unassembled WGS sequence"/>
</dbReference>
<dbReference type="AlphaFoldDB" id="K1JQZ1"/>
<proteinExistence type="predicted"/>
<dbReference type="HOGENOM" id="CLU_2620754_0_0_4"/>
<evidence type="ECO:0000313" key="3">
    <source>
        <dbReference type="Proteomes" id="UP000005835"/>
    </source>
</evidence>
<accession>K1JQZ1</accession>
<evidence type="ECO:0000313" key="2">
    <source>
        <dbReference type="EMBL" id="EKB30132.1"/>
    </source>
</evidence>